<protein>
    <recommendedName>
        <fullName evidence="4">Flagellar FliJ protein</fullName>
    </recommendedName>
</protein>
<reference evidence="2 3" key="1">
    <citation type="journal article" date="2020" name="Cell Host Microbe">
        <title>Functional and Genomic Variation between Human-Derived Isolates of Lachnospiraceae Reveals Inter- and Intra-Species Diversity.</title>
        <authorList>
            <person name="Sorbara M.T."/>
            <person name="Littmann E.R."/>
            <person name="Fontana E."/>
            <person name="Moody T.U."/>
            <person name="Kohout C.E."/>
            <person name="Gjonbalaj M."/>
            <person name="Eaton V."/>
            <person name="Seok R."/>
            <person name="Leiner I.M."/>
            <person name="Pamer E.G."/>
        </authorList>
    </citation>
    <scope>NUCLEOTIDE SEQUENCE [LARGE SCALE GENOMIC DNA]</scope>
    <source>
        <strain evidence="2 3">MSK.15.26</strain>
    </source>
</reference>
<keyword evidence="3" id="KW-1185">Reference proteome</keyword>
<evidence type="ECO:0008006" key="4">
    <source>
        <dbReference type="Google" id="ProtNLM"/>
    </source>
</evidence>
<evidence type="ECO:0000313" key="2">
    <source>
        <dbReference type="EMBL" id="NSJ87513.1"/>
    </source>
</evidence>
<evidence type="ECO:0000256" key="1">
    <source>
        <dbReference type="SAM" id="Coils"/>
    </source>
</evidence>
<evidence type="ECO:0000313" key="3">
    <source>
        <dbReference type="Proteomes" id="UP000822142"/>
    </source>
</evidence>
<dbReference type="RefSeq" id="WP_226853770.1">
    <property type="nucleotide sequence ID" value="NZ_JAAITA010000047.1"/>
</dbReference>
<name>A0ABX2IAP7_BLAHA</name>
<dbReference type="Proteomes" id="UP000822142">
    <property type="component" value="Unassembled WGS sequence"/>
</dbReference>
<proteinExistence type="predicted"/>
<sequence length="108" mass="13201">MPDTYDYITLMCRLKAAQARNKELESGERYVKLKELHQKDCRDYEHKILELQTEIAEAHKETIRVRNYWFQVLEDMLLEFEAMQKKAERKLKEMEKRVLFAENKEMML</sequence>
<gene>
    <name evidence="2" type="ORF">G5A70_15375</name>
</gene>
<accession>A0ABX2IAP7</accession>
<feature type="coiled-coil region" evidence="1">
    <location>
        <begin position="34"/>
        <end position="104"/>
    </location>
</feature>
<keyword evidence="1" id="KW-0175">Coiled coil</keyword>
<dbReference type="EMBL" id="JAAITA010000047">
    <property type="protein sequence ID" value="NSJ87513.1"/>
    <property type="molecule type" value="Genomic_DNA"/>
</dbReference>
<comment type="caution">
    <text evidence="2">The sequence shown here is derived from an EMBL/GenBank/DDBJ whole genome shotgun (WGS) entry which is preliminary data.</text>
</comment>
<organism evidence="2 3">
    <name type="scientific">Blautia hansenii</name>
    <name type="common">Ruminococcus hansenii</name>
    <dbReference type="NCBI Taxonomy" id="1322"/>
    <lineage>
        <taxon>Bacteria</taxon>
        <taxon>Bacillati</taxon>
        <taxon>Bacillota</taxon>
        <taxon>Clostridia</taxon>
        <taxon>Lachnospirales</taxon>
        <taxon>Lachnospiraceae</taxon>
        <taxon>Blautia</taxon>
    </lineage>
</organism>